<dbReference type="GO" id="GO:0005737">
    <property type="term" value="C:cytoplasm"/>
    <property type="evidence" value="ECO:0007669"/>
    <property type="project" value="UniProtKB-SubCell"/>
</dbReference>
<dbReference type="Proteomes" id="UP000646946">
    <property type="component" value="Unassembled WGS sequence"/>
</dbReference>
<feature type="binding site" evidence="7">
    <location>
        <begin position="9"/>
        <end position="12"/>
    </location>
    <ligand>
        <name>NADP(+)</name>
        <dbReference type="ChEBI" id="CHEBI:58349"/>
    </ligand>
</feature>
<evidence type="ECO:0000256" key="4">
    <source>
        <dbReference type="ARBA" id="ARBA00022857"/>
    </source>
</evidence>
<dbReference type="HAMAP" id="MF_00150">
    <property type="entry name" value="ArgC_type1"/>
    <property type="match status" value="1"/>
</dbReference>
<evidence type="ECO:0000313" key="10">
    <source>
        <dbReference type="Proteomes" id="UP000646946"/>
    </source>
</evidence>
<keyword evidence="2 7" id="KW-0055">Arginine biosynthesis</keyword>
<comment type="similarity">
    <text evidence="7">Belongs to the NAGSA dehydrogenase family. Type 1 subfamily. LysY sub-subfamily.</text>
</comment>
<dbReference type="GO" id="GO:0051287">
    <property type="term" value="F:NAD binding"/>
    <property type="evidence" value="ECO:0007669"/>
    <property type="project" value="InterPro"/>
</dbReference>
<keyword evidence="1 7" id="KW-0963">Cytoplasm</keyword>
<dbReference type="GO" id="GO:0003942">
    <property type="term" value="F:N-acetyl-gamma-glutamyl-phosphate reductase activity"/>
    <property type="evidence" value="ECO:0007669"/>
    <property type="project" value="InterPro"/>
</dbReference>
<keyword evidence="6 7" id="KW-0457">Lysine biosynthesis</keyword>
<dbReference type="CDD" id="cd23939">
    <property type="entry name" value="AGPR_1_C_LysY"/>
    <property type="match status" value="1"/>
</dbReference>
<dbReference type="InterPro" id="IPR036291">
    <property type="entry name" value="NAD(P)-bd_dom_sf"/>
</dbReference>
<dbReference type="InterPro" id="IPR037535">
    <property type="entry name" value="LysY"/>
</dbReference>
<comment type="pathway">
    <text evidence="7">Amino-acid biosynthesis; L-arginine biosynthesis.</text>
</comment>
<dbReference type="PANTHER" id="PTHR32338">
    <property type="entry name" value="N-ACETYL-GAMMA-GLUTAMYL-PHOSPHATE REDUCTASE, CHLOROPLASTIC-RELATED-RELATED"/>
    <property type="match status" value="1"/>
</dbReference>
<dbReference type="AlphaFoldDB" id="A0A832V1J2"/>
<dbReference type="InterPro" id="IPR000534">
    <property type="entry name" value="Semialdehyde_DH_NAD-bd"/>
</dbReference>
<dbReference type="SUPFAM" id="SSF55347">
    <property type="entry name" value="Glyceraldehyde-3-phosphate dehydrogenase-like, C-terminal domain"/>
    <property type="match status" value="1"/>
</dbReference>
<evidence type="ECO:0000256" key="3">
    <source>
        <dbReference type="ARBA" id="ARBA00022605"/>
    </source>
</evidence>
<keyword evidence="4 7" id="KW-0521">NADP</keyword>
<comment type="function">
    <text evidence="7">Involved in both the arginine and lysine biosynthetic pathways.</text>
</comment>
<accession>A0A832V1J2</accession>
<keyword evidence="10" id="KW-1185">Reference proteome</keyword>
<comment type="pathway">
    <text evidence="7">Amino-acid biosynthesis; L-lysine biosynthesis via AAA pathway; L-lysine from L-alpha-aminoadipate (Thermus route): step 3/5.</text>
</comment>
<evidence type="ECO:0000313" key="9">
    <source>
        <dbReference type="EMBL" id="HIK00378.1"/>
    </source>
</evidence>
<evidence type="ECO:0000259" key="8">
    <source>
        <dbReference type="SMART" id="SM00859"/>
    </source>
</evidence>
<feature type="domain" description="Semialdehyde dehydrogenase NAD-binding" evidence="8">
    <location>
        <begin position="2"/>
        <end position="138"/>
    </location>
</feature>
<dbReference type="PANTHER" id="PTHR32338:SF11">
    <property type="entry name" value="[LYSW]-L-2-AMINOADIPATE_[LYSW]-L-GLUTAMATE PHOSPHATE REDUCTASE-RELATED"/>
    <property type="match status" value="1"/>
</dbReference>
<dbReference type="EC" id="1.2.1.106" evidence="7"/>
<comment type="caution">
    <text evidence="9">The sequence shown here is derived from an EMBL/GenBank/DDBJ whole genome shotgun (WGS) entry which is preliminary data.</text>
</comment>
<dbReference type="UniPathway" id="UPA00033">
    <property type="reaction ID" value="UER00037"/>
</dbReference>
<evidence type="ECO:0000256" key="2">
    <source>
        <dbReference type="ARBA" id="ARBA00022571"/>
    </source>
</evidence>
<keyword evidence="5 7" id="KW-0560">Oxidoreductase</keyword>
<comment type="catalytic activity">
    <reaction evidence="7">
        <text>[amino-group carrier protein]-C-terminal-gamma-(L-glutamyl-5-semialdehyde)-L-glutamate + phosphate + NADP(+) = [amino-group carrier protein]-C-terminal-gamma-(5-phospho-L-glutamyl)-L-glutamate + NADPH + H(+)</text>
        <dbReference type="Rhea" id="RHEA:52668"/>
        <dbReference type="Rhea" id="RHEA-COMP:13313"/>
        <dbReference type="Rhea" id="RHEA-COMP:13327"/>
        <dbReference type="ChEBI" id="CHEBI:15378"/>
        <dbReference type="ChEBI" id="CHEBI:43474"/>
        <dbReference type="ChEBI" id="CHEBI:57783"/>
        <dbReference type="ChEBI" id="CHEBI:58349"/>
        <dbReference type="ChEBI" id="CHEBI:136717"/>
        <dbReference type="ChEBI" id="CHEBI:136761"/>
        <dbReference type="EC" id="1.2.1.106"/>
    </reaction>
</comment>
<gene>
    <name evidence="7" type="primary">lysY</name>
    <name evidence="9" type="ORF">H1016_02445</name>
</gene>
<dbReference type="EC" id="1.2.1.103" evidence="7"/>
<dbReference type="Gene3D" id="3.40.50.720">
    <property type="entry name" value="NAD(P)-binding Rossmann-like Domain"/>
    <property type="match status" value="1"/>
</dbReference>
<sequence length="346" mass="38870">MEVAIVGASGYTGRNLMGKRLNQPEFDIKAVTSDSNAGHSVSKVHPNLRKKTELKFIKNSELGNYDLIFSAVPHGVAMKNMRTYIKHAEKIVDLSADFRLKNPKEYEKWYGHKHECPELIEKFVYGIPELHREEMKKANYISGAGCLATSAILALYPLAKEGLIETEHIVVDSKVGSSASGSKADLADMHAERANVVRAYKPSFHRHTGEMEQELNFNGNRPVISFSPHAVDLVRGILSTCHVFLNKNLTEKDIWQVYRKYYSGEPFVRIVKEKDGIYRYPEPKLLTGTNYCDVGFERDENSNRLVVMSALDNLMKGASGQAVQAMNIISGFKETEGLEFFGLHPI</sequence>
<feature type="binding site" evidence="7">
    <location>
        <position position="313"/>
    </location>
    <ligand>
        <name>NADP(+)</name>
        <dbReference type="ChEBI" id="CHEBI:58349"/>
    </ligand>
</feature>
<dbReference type="NCBIfam" id="TIGR01850">
    <property type="entry name" value="argC"/>
    <property type="match status" value="1"/>
</dbReference>
<dbReference type="GO" id="GO:0042450">
    <property type="term" value="P:L-arginine biosynthetic process via ornithine"/>
    <property type="evidence" value="ECO:0007669"/>
    <property type="project" value="UniProtKB-UniRule"/>
</dbReference>
<dbReference type="Pfam" id="PF22698">
    <property type="entry name" value="Semialdhyde_dhC_1"/>
    <property type="match status" value="1"/>
</dbReference>
<feature type="active site" evidence="7">
    <location>
        <position position="146"/>
    </location>
</feature>
<evidence type="ECO:0000256" key="7">
    <source>
        <dbReference type="HAMAP-Rule" id="MF_02083"/>
    </source>
</evidence>
<protein>
    <recommendedName>
        <fullName evidence="7">Putative [LysW]-L-2-aminoadipate/[LysW]-L-glutamate phosphate reductase</fullName>
        <ecNumber evidence="7">1.2.1.103</ecNumber>
        <ecNumber evidence="7">1.2.1.106</ecNumber>
    </recommendedName>
</protein>
<evidence type="ECO:0000256" key="5">
    <source>
        <dbReference type="ARBA" id="ARBA00023002"/>
    </source>
</evidence>
<reference evidence="9 10" key="1">
    <citation type="journal article" name="Nat. Commun.">
        <title>Undinarchaeota illuminate DPANN phylogeny and the impact of gene transfer on archaeal evolution.</title>
        <authorList>
            <person name="Dombrowski N."/>
            <person name="Williams T.A."/>
            <person name="Sun J."/>
            <person name="Woodcroft B.J."/>
            <person name="Lee J.H."/>
            <person name="Minh B.Q."/>
            <person name="Rinke C."/>
            <person name="Spang A."/>
        </authorList>
    </citation>
    <scope>NUCLEOTIDE SEQUENCE [LARGE SCALE GENOMIC DNA]</scope>
    <source>
        <strain evidence="9">MAG_bin1129</strain>
    </source>
</reference>
<comment type="caution">
    <text evidence="7">Lacks conserved residue(s) required for the propagation of feature annotation.</text>
</comment>
<comment type="subcellular location">
    <subcellularLocation>
        <location evidence="7">Cytoplasm</location>
    </subcellularLocation>
</comment>
<dbReference type="GO" id="GO:0019878">
    <property type="term" value="P:lysine biosynthetic process via aminoadipic acid"/>
    <property type="evidence" value="ECO:0007669"/>
    <property type="project" value="UniProtKB-UniRule"/>
</dbReference>
<dbReference type="InterPro" id="IPR050085">
    <property type="entry name" value="AGPR"/>
</dbReference>
<dbReference type="EMBL" id="DVAB01000023">
    <property type="protein sequence ID" value="HIK00378.1"/>
    <property type="molecule type" value="Genomic_DNA"/>
</dbReference>
<dbReference type="SMART" id="SM00859">
    <property type="entry name" value="Semialdhyde_dh"/>
    <property type="match status" value="1"/>
</dbReference>
<dbReference type="Pfam" id="PF01118">
    <property type="entry name" value="Semialdhyde_dh"/>
    <property type="match status" value="1"/>
</dbReference>
<dbReference type="SUPFAM" id="SSF51735">
    <property type="entry name" value="NAD(P)-binding Rossmann-fold domains"/>
    <property type="match status" value="1"/>
</dbReference>
<dbReference type="Gene3D" id="3.30.360.10">
    <property type="entry name" value="Dihydrodipicolinate Reductase, domain 2"/>
    <property type="match status" value="1"/>
</dbReference>
<dbReference type="UniPathway" id="UPA00068"/>
<dbReference type="InterPro" id="IPR058924">
    <property type="entry name" value="AGPR_dimerisation_dom"/>
</dbReference>
<proteinExistence type="inferred from homology"/>
<dbReference type="HAMAP" id="MF_02083">
    <property type="entry name" value="LysY"/>
    <property type="match status" value="1"/>
</dbReference>
<comment type="catalytic activity">
    <reaction evidence="7">
        <text>[amino-group carrier protein]-C-terminal-N-(1-carboxy-5-oxopentan-1-yl)-L-glutamine + phosphate + NADP(+) = [amino-group carrier protein]-C-terminal-N-(1-carboxy-5-phosphooxy-5-oxopentan-1-yl)-L-glutamine + NADPH + H(+)</text>
        <dbReference type="Rhea" id="RHEA:41948"/>
        <dbReference type="Rhea" id="RHEA-COMP:9712"/>
        <dbReference type="Rhea" id="RHEA-COMP:9714"/>
        <dbReference type="ChEBI" id="CHEBI:15378"/>
        <dbReference type="ChEBI" id="CHEBI:43474"/>
        <dbReference type="ChEBI" id="CHEBI:57783"/>
        <dbReference type="ChEBI" id="CHEBI:58349"/>
        <dbReference type="ChEBI" id="CHEBI:78499"/>
        <dbReference type="ChEBI" id="CHEBI:78501"/>
        <dbReference type="EC" id="1.2.1.103"/>
    </reaction>
</comment>
<name>A0A832V1J2_9ARCH</name>
<evidence type="ECO:0000256" key="6">
    <source>
        <dbReference type="ARBA" id="ARBA00023154"/>
    </source>
</evidence>
<organism evidence="9 10">
    <name type="scientific">Candidatus Naiadarchaeum limnaeum</name>
    <dbReference type="NCBI Taxonomy" id="2756139"/>
    <lineage>
        <taxon>Archaea</taxon>
        <taxon>Candidatus Undinarchaeota</taxon>
        <taxon>Candidatus Undinarchaeia</taxon>
        <taxon>Candidatus Naiadarchaeales</taxon>
        <taxon>Candidatus Naiadarchaeaceae</taxon>
        <taxon>Candidatus Naiadarchaeum</taxon>
    </lineage>
</organism>
<keyword evidence="3 7" id="KW-0028">Amino-acid biosynthesis</keyword>
<evidence type="ECO:0000256" key="1">
    <source>
        <dbReference type="ARBA" id="ARBA00022490"/>
    </source>
</evidence>
<dbReference type="InterPro" id="IPR000706">
    <property type="entry name" value="AGPR_type-1"/>
</dbReference>
<dbReference type="GO" id="GO:0070401">
    <property type="term" value="F:NADP+ binding"/>
    <property type="evidence" value="ECO:0007669"/>
    <property type="project" value="InterPro"/>
</dbReference>